<dbReference type="KEGG" id="spu:589852"/>
<dbReference type="EnsemblMetazoa" id="XM_030984536">
    <property type="protein sequence ID" value="XP_030840396"/>
    <property type="gene ID" value="LOC115923563"/>
</dbReference>
<dbReference type="InterPro" id="IPR034294">
    <property type="entry name" value="Aquaporin_transptr"/>
</dbReference>
<dbReference type="PANTHER" id="PTHR19139">
    <property type="entry name" value="AQUAPORIN TRANSPORTER"/>
    <property type="match status" value="1"/>
</dbReference>
<dbReference type="GeneID" id="589852"/>
<name>A0A7M7RH77_STRPU</name>
<keyword evidence="2 5" id="KW-0812">Transmembrane</keyword>
<evidence type="ECO:0000313" key="8">
    <source>
        <dbReference type="Proteomes" id="UP000007110"/>
    </source>
</evidence>
<dbReference type="FunCoup" id="A0A7M7RH77">
    <property type="interactions" value="1"/>
</dbReference>
<evidence type="ECO:0000256" key="3">
    <source>
        <dbReference type="ARBA" id="ARBA00022989"/>
    </source>
</evidence>
<evidence type="ECO:0000256" key="1">
    <source>
        <dbReference type="ARBA" id="ARBA00004141"/>
    </source>
</evidence>
<sequence length="263" mass="28451">MARRKDDKISIDASDIVELSKATSVFEKFIQSTFAEFIGTMVYTFIACMAVTTMDVTSIALAEGLGIAFLCSAFLNISGGLFNPGLTFAMALSGGINAVAAIMYFIFQILGALIGAAFIKAVVLNDSYYDIKGGCNQYRGLVPYDKYDANRQLDMTTGTAVVIETVLSTMIFLVYLMANLDTKGRQSTGPLAYGFAVLVSIICAYHSSGGSFNPARSFGPAVISGYWAEHYIYWAGPALGGLLAGLFYRLILGDRKKRFILKH</sequence>
<dbReference type="PANTHER" id="PTHR19139:SF284">
    <property type="entry name" value="AQUAPORIN"/>
    <property type="match status" value="1"/>
</dbReference>
<evidence type="ECO:0000256" key="4">
    <source>
        <dbReference type="ARBA" id="ARBA00023136"/>
    </source>
</evidence>
<evidence type="ECO:0000256" key="6">
    <source>
        <dbReference type="SAM" id="Phobius"/>
    </source>
</evidence>
<reference evidence="8" key="1">
    <citation type="submission" date="2015-02" db="EMBL/GenBank/DDBJ databases">
        <title>Genome sequencing for Strongylocentrotus purpuratus.</title>
        <authorList>
            <person name="Murali S."/>
            <person name="Liu Y."/>
            <person name="Vee V."/>
            <person name="English A."/>
            <person name="Wang M."/>
            <person name="Skinner E."/>
            <person name="Han Y."/>
            <person name="Muzny D.M."/>
            <person name="Worley K.C."/>
            <person name="Gibbs R.A."/>
        </authorList>
    </citation>
    <scope>NUCLEOTIDE SEQUENCE</scope>
</reference>
<feature type="transmembrane region" description="Helical" evidence="6">
    <location>
        <begin position="94"/>
        <end position="119"/>
    </location>
</feature>
<dbReference type="FunFam" id="1.20.1080.10:FF:000052">
    <property type="entry name" value="Predicted protein"/>
    <property type="match status" value="1"/>
</dbReference>
<evidence type="ECO:0000256" key="5">
    <source>
        <dbReference type="RuleBase" id="RU000477"/>
    </source>
</evidence>
<dbReference type="SUPFAM" id="SSF81338">
    <property type="entry name" value="Aquaporin-like"/>
    <property type="match status" value="1"/>
</dbReference>
<dbReference type="RefSeq" id="XP_030840396.1">
    <property type="nucleotide sequence ID" value="XM_030984536.1"/>
</dbReference>
<dbReference type="GO" id="GO:0005886">
    <property type="term" value="C:plasma membrane"/>
    <property type="evidence" value="ECO:0000318"/>
    <property type="project" value="GO_Central"/>
</dbReference>
<feature type="transmembrane region" description="Helical" evidence="6">
    <location>
        <begin position="160"/>
        <end position="178"/>
    </location>
</feature>
<keyword evidence="5" id="KW-0813">Transport</keyword>
<feature type="transmembrane region" description="Helical" evidence="6">
    <location>
        <begin position="231"/>
        <end position="252"/>
    </location>
</feature>
<feature type="transmembrane region" description="Helical" evidence="6">
    <location>
        <begin position="34"/>
        <end position="53"/>
    </location>
</feature>
<dbReference type="InParanoid" id="A0A7M7RH77"/>
<dbReference type="GO" id="GO:0015250">
    <property type="term" value="F:water channel activity"/>
    <property type="evidence" value="ECO:0000318"/>
    <property type="project" value="GO_Central"/>
</dbReference>
<feature type="transmembrane region" description="Helical" evidence="6">
    <location>
        <begin position="190"/>
        <end position="208"/>
    </location>
</feature>
<proteinExistence type="inferred from homology"/>
<accession>A0A7M7RH77</accession>
<keyword evidence="8" id="KW-1185">Reference proteome</keyword>
<dbReference type="OrthoDB" id="3222at2759"/>
<dbReference type="InterPro" id="IPR023271">
    <property type="entry name" value="Aquaporin-like"/>
</dbReference>
<dbReference type="InterPro" id="IPR000425">
    <property type="entry name" value="MIP"/>
</dbReference>
<reference evidence="7" key="2">
    <citation type="submission" date="2021-01" db="UniProtKB">
        <authorList>
            <consortium name="EnsemblMetazoa"/>
        </authorList>
    </citation>
    <scope>IDENTIFICATION</scope>
</reference>
<dbReference type="PRINTS" id="PR00783">
    <property type="entry name" value="MINTRINSICP"/>
</dbReference>
<dbReference type="AlphaFoldDB" id="A0A7M7RH77"/>
<dbReference type="Gene3D" id="1.20.1080.10">
    <property type="entry name" value="Glycerol uptake facilitator protein"/>
    <property type="match status" value="1"/>
</dbReference>
<dbReference type="RefSeq" id="XP_794577.1">
    <property type="nucleotide sequence ID" value="XM_789484.5"/>
</dbReference>
<dbReference type="Pfam" id="PF00230">
    <property type="entry name" value="MIP"/>
    <property type="match status" value="1"/>
</dbReference>
<protein>
    <recommendedName>
        <fullName evidence="9">Aquaporin</fullName>
    </recommendedName>
</protein>
<dbReference type="GeneID" id="115923563"/>
<organism evidence="7 8">
    <name type="scientific">Strongylocentrotus purpuratus</name>
    <name type="common">Purple sea urchin</name>
    <dbReference type="NCBI Taxonomy" id="7668"/>
    <lineage>
        <taxon>Eukaryota</taxon>
        <taxon>Metazoa</taxon>
        <taxon>Echinodermata</taxon>
        <taxon>Eleutherozoa</taxon>
        <taxon>Echinozoa</taxon>
        <taxon>Echinoidea</taxon>
        <taxon>Euechinoidea</taxon>
        <taxon>Echinacea</taxon>
        <taxon>Camarodonta</taxon>
        <taxon>Echinidea</taxon>
        <taxon>Strongylocentrotidae</taxon>
        <taxon>Strongylocentrotus</taxon>
    </lineage>
</organism>
<evidence type="ECO:0008006" key="9">
    <source>
        <dbReference type="Google" id="ProtNLM"/>
    </source>
</evidence>
<dbReference type="Proteomes" id="UP000007110">
    <property type="component" value="Unassembled WGS sequence"/>
</dbReference>
<comment type="subcellular location">
    <subcellularLocation>
        <location evidence="1">Membrane</location>
        <topology evidence="1">Multi-pass membrane protein</topology>
    </subcellularLocation>
</comment>
<dbReference type="EnsemblMetazoa" id="XM_789484">
    <property type="protein sequence ID" value="XP_794577"/>
    <property type="gene ID" value="LOC589852"/>
</dbReference>
<evidence type="ECO:0000313" key="7">
    <source>
        <dbReference type="EnsemblMetazoa" id="XP_794577"/>
    </source>
</evidence>
<evidence type="ECO:0000256" key="2">
    <source>
        <dbReference type="ARBA" id="ARBA00022692"/>
    </source>
</evidence>
<dbReference type="OMA" id="APYLACQ"/>
<dbReference type="GO" id="GO:0006833">
    <property type="term" value="P:water transport"/>
    <property type="evidence" value="ECO:0000318"/>
    <property type="project" value="GO_Central"/>
</dbReference>
<keyword evidence="3 6" id="KW-1133">Transmembrane helix</keyword>
<comment type="similarity">
    <text evidence="5">Belongs to the MIP/aquaporin (TC 1.A.8) family.</text>
</comment>
<keyword evidence="4 6" id="KW-0472">Membrane</keyword>
<dbReference type="KEGG" id="spu:115923563"/>
<feature type="transmembrane region" description="Helical" evidence="6">
    <location>
        <begin position="59"/>
        <end position="82"/>
    </location>
</feature>